<dbReference type="EMBL" id="JAMPLM010000014">
    <property type="protein sequence ID" value="MEP1059949.1"/>
    <property type="molecule type" value="Genomic_DNA"/>
</dbReference>
<dbReference type="InterPro" id="IPR048378">
    <property type="entry name" value="BFA1-like_C"/>
</dbReference>
<feature type="domain" description="DUF3598" evidence="1">
    <location>
        <begin position="1"/>
        <end position="144"/>
    </location>
</feature>
<keyword evidence="4" id="KW-1185">Reference proteome</keyword>
<dbReference type="SUPFAM" id="SSF50814">
    <property type="entry name" value="Lipocalins"/>
    <property type="match status" value="2"/>
</dbReference>
<evidence type="ECO:0000259" key="1">
    <source>
        <dbReference type="Pfam" id="PF12204"/>
    </source>
</evidence>
<reference evidence="3 4" key="1">
    <citation type="submission" date="2022-04" db="EMBL/GenBank/DDBJ databases">
        <title>Positive selection, recombination, and allopatry shape intraspecific diversity of widespread and dominant cyanobacteria.</title>
        <authorList>
            <person name="Wei J."/>
            <person name="Shu W."/>
            <person name="Hu C."/>
        </authorList>
    </citation>
    <scope>NUCLEOTIDE SEQUENCE [LARGE SCALE GENOMIC DNA]</scope>
    <source>
        <strain evidence="3 4">AS-A4</strain>
    </source>
</reference>
<dbReference type="Pfam" id="PF21053">
    <property type="entry name" value="BFA1_C"/>
    <property type="match status" value="1"/>
</dbReference>
<accession>A0ABV0KL61</accession>
<dbReference type="Proteomes" id="UP001476950">
    <property type="component" value="Unassembled WGS sequence"/>
</dbReference>
<comment type="caution">
    <text evidence="3">The sequence shown here is derived from an EMBL/GenBank/DDBJ whole genome shotgun (WGS) entry which is preliminary data.</text>
</comment>
<dbReference type="RefSeq" id="WP_190446951.1">
    <property type="nucleotide sequence ID" value="NZ_JAMPLM010000014.1"/>
</dbReference>
<evidence type="ECO:0000313" key="3">
    <source>
        <dbReference type="EMBL" id="MEP1059949.1"/>
    </source>
</evidence>
<gene>
    <name evidence="3" type="ORF">NDI38_16040</name>
</gene>
<dbReference type="Pfam" id="PF12204">
    <property type="entry name" value="DUF3598_N"/>
    <property type="match status" value="1"/>
</dbReference>
<dbReference type="PANTHER" id="PTHR33404:SF1">
    <property type="entry name" value="SLL0497 PROTEIN"/>
    <property type="match status" value="1"/>
</dbReference>
<dbReference type="Gene3D" id="2.40.128.20">
    <property type="match status" value="2"/>
</dbReference>
<evidence type="ECO:0000259" key="2">
    <source>
        <dbReference type="Pfam" id="PF21053"/>
    </source>
</evidence>
<dbReference type="InterPro" id="IPR012674">
    <property type="entry name" value="Calycin"/>
</dbReference>
<sequence>MQSQWHCLLKNLGVWQGSFARFSPTGEWREETPTIVSLEGLNDDQTVRQIIQRYAPMVEAGSRPPLQADVPIDEKVLEYSSLGRGVLFFEDGAFSQGSMQFAPFSEFGAELGLIAGDRRLRLVQLFDRESQLSQLTLIREQRAGSDAAKRAPLTLEALLGEWHGEAITLYPDWRSPTTYSTHLQISRSGDNQVVQALTFGNGAGSTIRSTANAVGSLLQFNQGALPVQVLLLPDGASATSPLQIQTQQPFFLEVGWLLQPHQRQRLIRSYDSKGAWVSLTLVNEQKVTTSTHSHTN</sequence>
<dbReference type="PANTHER" id="PTHR33404">
    <property type="entry name" value="CELL DIVISION TOPOLOGICAL SPECIFICITY FACTOR HOMOLOG, CHLOROPLASTIC"/>
    <property type="match status" value="1"/>
</dbReference>
<organism evidence="3 4">
    <name type="scientific">Stenomitos frigidus AS-A4</name>
    <dbReference type="NCBI Taxonomy" id="2933935"/>
    <lineage>
        <taxon>Bacteria</taxon>
        <taxon>Bacillati</taxon>
        <taxon>Cyanobacteriota</taxon>
        <taxon>Cyanophyceae</taxon>
        <taxon>Leptolyngbyales</taxon>
        <taxon>Leptolyngbyaceae</taxon>
        <taxon>Stenomitos</taxon>
    </lineage>
</organism>
<proteinExistence type="predicted"/>
<name>A0ABV0KL61_9CYAN</name>
<dbReference type="InterPro" id="IPR022017">
    <property type="entry name" value="BFA1-like_DUF3598"/>
</dbReference>
<protein>
    <submittedName>
        <fullName evidence="3">DUF3598 family protein</fullName>
    </submittedName>
</protein>
<evidence type="ECO:0000313" key="4">
    <source>
        <dbReference type="Proteomes" id="UP001476950"/>
    </source>
</evidence>
<feature type="domain" description="Biogenesis factor required for ATP synthase 1-like C-terminal" evidence="2">
    <location>
        <begin position="150"/>
        <end position="287"/>
    </location>
</feature>